<dbReference type="Pfam" id="PF01979">
    <property type="entry name" value="Amidohydro_1"/>
    <property type="match status" value="1"/>
</dbReference>
<feature type="region of interest" description="Disordered" evidence="2">
    <location>
        <begin position="555"/>
        <end position="575"/>
    </location>
</feature>
<dbReference type="SUPFAM" id="SSF51556">
    <property type="entry name" value="Metallo-dependent hydrolases"/>
    <property type="match status" value="1"/>
</dbReference>
<dbReference type="SUPFAM" id="SSF82171">
    <property type="entry name" value="DPP6 N-terminal domain-like"/>
    <property type="match status" value="1"/>
</dbReference>
<comment type="caution">
    <text evidence="5">The sequence shown here is derived from an EMBL/GenBank/DDBJ whole genome shotgun (WGS) entry which is preliminary data.</text>
</comment>
<protein>
    <submittedName>
        <fullName evidence="5">Amidohydrolase family protein</fullName>
    </submittedName>
</protein>
<dbReference type="SUPFAM" id="SSF51338">
    <property type="entry name" value="Composite domain of metallo-dependent hydrolases"/>
    <property type="match status" value="1"/>
</dbReference>
<dbReference type="PANTHER" id="PTHR36842">
    <property type="entry name" value="PROTEIN TOLB HOMOLOG"/>
    <property type="match status" value="1"/>
</dbReference>
<keyword evidence="3" id="KW-0732">Signal</keyword>
<feature type="signal peptide" evidence="3">
    <location>
        <begin position="1"/>
        <end position="23"/>
    </location>
</feature>
<feature type="chain" id="PRO_5037016999" evidence="3">
    <location>
        <begin position="24"/>
        <end position="1128"/>
    </location>
</feature>
<dbReference type="InterPro" id="IPR011042">
    <property type="entry name" value="6-blade_b-propeller_TolB-like"/>
</dbReference>
<dbReference type="EMBL" id="VIKU02000007">
    <property type="protein sequence ID" value="NHF61277.1"/>
    <property type="molecule type" value="Genomic_DNA"/>
</dbReference>
<dbReference type="Gene3D" id="2.120.10.30">
    <property type="entry name" value="TolB, C-terminal domain"/>
    <property type="match status" value="2"/>
</dbReference>
<dbReference type="SUPFAM" id="SSF69304">
    <property type="entry name" value="Tricorn protease N-terminal domain"/>
    <property type="match status" value="1"/>
</dbReference>
<dbReference type="InterPro" id="IPR006680">
    <property type="entry name" value="Amidohydro-rel"/>
</dbReference>
<name>A0A967E771_9FLAO</name>
<gene>
    <name evidence="5" type="ORF">FK220_018130</name>
</gene>
<reference evidence="5" key="1">
    <citation type="submission" date="2019-07" db="EMBL/GenBank/DDBJ databases">
        <authorList>
            <person name="De-Chao Zhang Q."/>
        </authorList>
    </citation>
    <scope>NUCLEOTIDE SEQUENCE</scope>
    <source>
        <strain evidence="5">TP-CH-4</strain>
    </source>
</reference>
<feature type="compositionally biased region" description="Basic and acidic residues" evidence="2">
    <location>
        <begin position="679"/>
        <end position="689"/>
    </location>
</feature>
<dbReference type="AlphaFoldDB" id="A0A967E771"/>
<evidence type="ECO:0000256" key="3">
    <source>
        <dbReference type="SAM" id="SignalP"/>
    </source>
</evidence>
<organism evidence="5 6">
    <name type="scientific">Pelagihabitans pacificus</name>
    <dbReference type="NCBI Taxonomy" id="2696054"/>
    <lineage>
        <taxon>Bacteria</taxon>
        <taxon>Pseudomonadati</taxon>
        <taxon>Bacteroidota</taxon>
        <taxon>Flavobacteriia</taxon>
        <taxon>Flavobacteriales</taxon>
        <taxon>Flavobacteriaceae</taxon>
        <taxon>Pelagihabitans</taxon>
    </lineage>
</organism>
<dbReference type="Pfam" id="PF07676">
    <property type="entry name" value="PD40"/>
    <property type="match status" value="4"/>
</dbReference>
<sequence>MRTCNHFLLIALWGLCSLNSIFAQQQTLENDTLKKATEELPLEPERTVSFSTDKGTWISLDVSPDGRTVVFDLMGDLYTIPITGGKATRITAGMPYDVHPRYSPDGKTLVYISDKSGSDNIWTMDLATKEQKQITEEKKHNFFSAEWTPDGDYLVGVKGRRNIKPHIYHRDGGGGSQLVDKPKELKLIDPAFSADGKLLYFSQRRNAWNYNAQLPQYQIGTYDMEDGDMAVITSKYGSAFTPTLSPDGKWLVYGSRFEAETGLVLRDLNTGDERWLAYPVQRDEQESIAPLGVLPAMSFTPDSKNLIASYGGKIYSISLETNTAVEIPFTADVQIDMGPRLAFKYPIEDAEEALATQIRDAKPSPDGSRLAFTALNRLYVMDFPNGTPRRLTDHNYIEAHPAWSPDGKFIAFTTWKEGGGHVMKVNVEGRPRPVELTRQTGLYTYPEWSYKSDRIAFHRGTTQSFQDLLGLYSRRMFEDLVWIDSKGGPINMIDKSKGRVQPHFIKTDDRVYLNNPEKGLLSIRWDGTDEKEHIKLKGIVTYGSQDLLDEHHVLPTKQEADDKDKSSKPDEIRISPDGKSVLAKINNDIYVATIPRYGKTPTVSLAKADKAAFPAMKLTVIGGEFPYWSSDSKRVHWSLGSSHFRYDVLAGRQFADSLATAKKKEKELKDSGKTQDTTDTDKKEDTDKKDPKFNAEEFKIRVFYKKDTPRGTLLLKGGRIITMKGKEVIENGDILIENNRIKAIGSSGSLTVPQGTEEIDVSGKTLTPGFVDTHAHLRPAWTIHKNQVWMYAANLAYGVTTTRDPQTGTTDVLTYADMVEAGMVDGPRIYSTGPGLGFWGYQLESLEQTKEVLKQYSDYFDTKTIKMYLVGNRQQRQWVIEACKELKLMPTTEGGLDFKLNMTQLIDGYPGHEHSLPIYPIYEDVIKTVAESQMAVTPTLLVSYGGPWAENYYYSRENVWGDKKLQYFTPYKELARKSRRRPGWFMDEEHVFKKHAEFMTALVEAGGLAGIGSHGQLQGLGFHWELWSVASGGMDNHDALRVATITGAEAIGLDGDLGSLEVGKLADLLILEKNPLENLRHTKTLTHVIKNGRVYEANTLDEVWPIPQKAESFNWQTKKPEGLPGIPH</sequence>
<accession>A0A967E771</accession>
<dbReference type="InterPro" id="IPR011659">
    <property type="entry name" value="WD40"/>
</dbReference>
<dbReference type="PANTHER" id="PTHR36842:SF1">
    <property type="entry name" value="PROTEIN TOLB"/>
    <property type="match status" value="1"/>
</dbReference>
<dbReference type="Gene3D" id="2.30.40.10">
    <property type="entry name" value="Urease, subunit C, domain 1"/>
    <property type="match status" value="2"/>
</dbReference>
<evidence type="ECO:0000313" key="6">
    <source>
        <dbReference type="Proteomes" id="UP000707206"/>
    </source>
</evidence>
<evidence type="ECO:0000256" key="1">
    <source>
        <dbReference type="ARBA" id="ARBA00009820"/>
    </source>
</evidence>
<dbReference type="GO" id="GO:0016810">
    <property type="term" value="F:hydrolase activity, acting on carbon-nitrogen (but not peptide) bonds"/>
    <property type="evidence" value="ECO:0007669"/>
    <property type="project" value="InterPro"/>
</dbReference>
<dbReference type="InterPro" id="IPR011059">
    <property type="entry name" value="Metal-dep_hydrolase_composite"/>
</dbReference>
<feature type="region of interest" description="Disordered" evidence="2">
    <location>
        <begin position="665"/>
        <end position="689"/>
    </location>
</feature>
<evidence type="ECO:0000256" key="2">
    <source>
        <dbReference type="SAM" id="MobiDB-lite"/>
    </source>
</evidence>
<evidence type="ECO:0000259" key="4">
    <source>
        <dbReference type="Pfam" id="PF01979"/>
    </source>
</evidence>
<proteinExistence type="inferred from homology"/>
<feature type="domain" description="Amidohydrolase-related" evidence="4">
    <location>
        <begin position="765"/>
        <end position="1094"/>
    </location>
</feature>
<dbReference type="InterPro" id="IPR032466">
    <property type="entry name" value="Metal_Hydrolase"/>
</dbReference>
<dbReference type="Proteomes" id="UP000707206">
    <property type="component" value="Unassembled WGS sequence"/>
</dbReference>
<keyword evidence="6" id="KW-1185">Reference proteome</keyword>
<dbReference type="RefSeq" id="WP_152575780.1">
    <property type="nucleotide sequence ID" value="NZ_VIKU02000007.1"/>
</dbReference>
<evidence type="ECO:0000313" key="5">
    <source>
        <dbReference type="EMBL" id="NHF61277.1"/>
    </source>
</evidence>
<comment type="similarity">
    <text evidence="1">Belongs to the TolB family.</text>
</comment>
<reference evidence="5" key="2">
    <citation type="submission" date="2020-03" db="EMBL/GenBank/DDBJ databases">
        <title>Flavobacteriaceae bacterium strain TP-CH-4, a member of the family Flavobacteriaceae isolated from a deep-sea seamount.</title>
        <authorList>
            <person name="Zhang D.-C."/>
        </authorList>
    </citation>
    <scope>NUCLEOTIDE SEQUENCE</scope>
    <source>
        <strain evidence="5">TP-CH-4</strain>
    </source>
</reference>